<dbReference type="InterPro" id="IPR001841">
    <property type="entry name" value="Znf_RING"/>
</dbReference>
<evidence type="ECO:0000313" key="8">
    <source>
        <dbReference type="EMBL" id="KAK1153602.1"/>
    </source>
</evidence>
<feature type="compositionally biased region" description="Basic and acidic residues" evidence="5">
    <location>
        <begin position="87"/>
        <end position="98"/>
    </location>
</feature>
<protein>
    <submittedName>
        <fullName evidence="8">RING finger protein 227-like</fullName>
    </submittedName>
</protein>
<dbReference type="PANTHER" id="PTHR22791:SF14">
    <property type="entry name" value="RING FINGER PROTEIN 227"/>
    <property type="match status" value="1"/>
</dbReference>
<feature type="region of interest" description="Disordered" evidence="5">
    <location>
        <begin position="87"/>
        <end position="129"/>
    </location>
</feature>
<dbReference type="PROSITE" id="PS50089">
    <property type="entry name" value="ZF_RING_2"/>
    <property type="match status" value="1"/>
</dbReference>
<evidence type="ECO:0000259" key="6">
    <source>
        <dbReference type="PROSITE" id="PS50089"/>
    </source>
</evidence>
<evidence type="ECO:0000256" key="2">
    <source>
        <dbReference type="ARBA" id="ARBA00022771"/>
    </source>
</evidence>
<dbReference type="PROSITE" id="PS00518">
    <property type="entry name" value="ZF_RING_1"/>
    <property type="match status" value="1"/>
</dbReference>
<keyword evidence="2 4" id="KW-0863">Zinc-finger</keyword>
<dbReference type="GO" id="GO:0061630">
    <property type="term" value="F:ubiquitin protein ligase activity"/>
    <property type="evidence" value="ECO:0007669"/>
    <property type="project" value="TreeGrafter"/>
</dbReference>
<proteinExistence type="predicted"/>
<evidence type="ECO:0000256" key="5">
    <source>
        <dbReference type="SAM" id="MobiDB-lite"/>
    </source>
</evidence>
<name>A0AAD8FVR5_ACIOX</name>
<dbReference type="InterPro" id="IPR027370">
    <property type="entry name" value="Znf-RING_euk"/>
</dbReference>
<evidence type="ECO:0000313" key="7">
    <source>
        <dbReference type="EMBL" id="KAK1153264.1"/>
    </source>
</evidence>
<dbReference type="Gene3D" id="3.30.40.10">
    <property type="entry name" value="Zinc/RING finger domain, C3HC4 (zinc finger)"/>
    <property type="match status" value="1"/>
</dbReference>
<dbReference type="InterPro" id="IPR013083">
    <property type="entry name" value="Znf_RING/FYVE/PHD"/>
</dbReference>
<dbReference type="EMBL" id="JAGXEW010000040">
    <property type="protein sequence ID" value="KAK1153602.1"/>
    <property type="molecule type" value="Genomic_DNA"/>
</dbReference>
<evidence type="ECO:0000256" key="4">
    <source>
        <dbReference type="PROSITE-ProRule" id="PRU00175"/>
    </source>
</evidence>
<dbReference type="GO" id="GO:0016567">
    <property type="term" value="P:protein ubiquitination"/>
    <property type="evidence" value="ECO:0007669"/>
    <property type="project" value="TreeGrafter"/>
</dbReference>
<evidence type="ECO:0000256" key="3">
    <source>
        <dbReference type="ARBA" id="ARBA00022833"/>
    </source>
</evidence>
<dbReference type="EMBL" id="JAGXEW010000042">
    <property type="protein sequence ID" value="KAK1153264.1"/>
    <property type="molecule type" value="Genomic_DNA"/>
</dbReference>
<dbReference type="InterPro" id="IPR017907">
    <property type="entry name" value="Znf_RING_CS"/>
</dbReference>
<dbReference type="GO" id="GO:0008270">
    <property type="term" value="F:zinc ion binding"/>
    <property type="evidence" value="ECO:0007669"/>
    <property type="project" value="UniProtKB-KW"/>
</dbReference>
<dbReference type="PANTHER" id="PTHR22791">
    <property type="entry name" value="RING-TYPE DOMAIN-CONTAINING PROTEIN"/>
    <property type="match status" value="1"/>
</dbReference>
<dbReference type="InterPro" id="IPR051435">
    <property type="entry name" value="RING_finger_E3_ubiq-ligases"/>
</dbReference>
<accession>A0AAD8FVR5</accession>
<feature type="compositionally biased region" description="Acidic residues" evidence="5">
    <location>
        <begin position="103"/>
        <end position="115"/>
    </location>
</feature>
<sequence>MCSELECGICYRVFNRTRRCPRKLGCSHSFCERCLATLARPPQPDTEDDENRRGSPESGPDVQACVVCPLCRRCTWISSPGAVRRQLPRDDSVLERMEAGGVQDEEGDSDGEEAADSAADGSSSAGSNKPKFWGVVKRFWKKSTNGNSRHNNRQRIYCTSEDFRDIALMTCYSMI</sequence>
<dbReference type="Pfam" id="PF13445">
    <property type="entry name" value="zf-RING_UBOX"/>
    <property type="match status" value="1"/>
</dbReference>
<evidence type="ECO:0000256" key="1">
    <source>
        <dbReference type="ARBA" id="ARBA00022723"/>
    </source>
</evidence>
<organism evidence="8 9">
    <name type="scientific">Acipenser oxyrinchus oxyrinchus</name>
    <dbReference type="NCBI Taxonomy" id="40147"/>
    <lineage>
        <taxon>Eukaryota</taxon>
        <taxon>Metazoa</taxon>
        <taxon>Chordata</taxon>
        <taxon>Craniata</taxon>
        <taxon>Vertebrata</taxon>
        <taxon>Euteleostomi</taxon>
        <taxon>Actinopterygii</taxon>
        <taxon>Chondrostei</taxon>
        <taxon>Acipenseriformes</taxon>
        <taxon>Acipenseridae</taxon>
        <taxon>Acipenser</taxon>
    </lineage>
</organism>
<gene>
    <name evidence="8" type="primary">rnf182</name>
    <name evidence="8" type="ORF">AOXY_G29695</name>
    <name evidence="7" type="ORF">AOXY_G30166</name>
</gene>
<dbReference type="SMART" id="SM00184">
    <property type="entry name" value="RING"/>
    <property type="match status" value="1"/>
</dbReference>
<feature type="compositionally biased region" description="Low complexity" evidence="5">
    <location>
        <begin position="116"/>
        <end position="127"/>
    </location>
</feature>
<keyword evidence="1" id="KW-0479">Metal-binding</keyword>
<dbReference type="AlphaFoldDB" id="A0AAD8FVR5"/>
<keyword evidence="9" id="KW-1185">Reference proteome</keyword>
<dbReference type="Proteomes" id="UP001230051">
    <property type="component" value="Unassembled WGS sequence"/>
</dbReference>
<keyword evidence="3" id="KW-0862">Zinc</keyword>
<reference evidence="8" key="1">
    <citation type="submission" date="2022-02" db="EMBL/GenBank/DDBJ databases">
        <title>Atlantic sturgeon de novo genome assembly.</title>
        <authorList>
            <person name="Stock M."/>
            <person name="Klopp C."/>
            <person name="Guiguen Y."/>
            <person name="Cabau C."/>
            <person name="Parinello H."/>
            <person name="Santidrian Yebra-Pimentel E."/>
            <person name="Kuhl H."/>
            <person name="Dirks R.P."/>
            <person name="Guessner J."/>
            <person name="Wuertz S."/>
            <person name="Du K."/>
            <person name="Schartl M."/>
        </authorList>
    </citation>
    <scope>NUCLEOTIDE SEQUENCE</scope>
    <source>
        <strain evidence="8">STURGEONOMICS-FGT-2020</strain>
        <tissue evidence="8">Whole blood</tissue>
    </source>
</reference>
<evidence type="ECO:0000313" key="9">
    <source>
        <dbReference type="Proteomes" id="UP001230051"/>
    </source>
</evidence>
<comment type="caution">
    <text evidence="8">The sequence shown here is derived from an EMBL/GenBank/DDBJ whole genome shotgun (WGS) entry which is preliminary data.</text>
</comment>
<feature type="domain" description="RING-type" evidence="6">
    <location>
        <begin position="7"/>
        <end position="72"/>
    </location>
</feature>
<dbReference type="SUPFAM" id="SSF57850">
    <property type="entry name" value="RING/U-box"/>
    <property type="match status" value="1"/>
</dbReference>